<comment type="caution">
    <text evidence="4">The sequence shown here is derived from an EMBL/GenBank/DDBJ whole genome shotgun (WGS) entry which is preliminary data.</text>
</comment>
<dbReference type="Proteomes" id="UP000249198">
    <property type="component" value="Unassembled WGS sequence"/>
</dbReference>
<name>A0A2W5D3P9_9PSED</name>
<dbReference type="InterPro" id="IPR028098">
    <property type="entry name" value="Glyco_trans_4-like_N"/>
</dbReference>
<feature type="domain" description="Glycosyltransferase subfamily 4-like N-terminal" evidence="3">
    <location>
        <begin position="50"/>
        <end position="208"/>
    </location>
</feature>
<dbReference type="PANTHER" id="PTHR46401">
    <property type="entry name" value="GLYCOSYLTRANSFERASE WBBK-RELATED"/>
    <property type="match status" value="1"/>
</dbReference>
<dbReference type="GO" id="GO:0009103">
    <property type="term" value="P:lipopolysaccharide biosynthetic process"/>
    <property type="evidence" value="ECO:0007669"/>
    <property type="project" value="TreeGrafter"/>
</dbReference>
<dbReference type="Pfam" id="PF00534">
    <property type="entry name" value="Glycos_transf_1"/>
    <property type="match status" value="1"/>
</dbReference>
<dbReference type="InterPro" id="IPR001296">
    <property type="entry name" value="Glyco_trans_1"/>
</dbReference>
<evidence type="ECO:0000256" key="1">
    <source>
        <dbReference type="ARBA" id="ARBA00022679"/>
    </source>
</evidence>
<accession>A0A2W5D3P9</accession>
<dbReference type="SUPFAM" id="SSF53756">
    <property type="entry name" value="UDP-Glycosyltransferase/glycogen phosphorylase"/>
    <property type="match status" value="1"/>
</dbReference>
<gene>
    <name evidence="4" type="ORF">DI599_07270</name>
</gene>
<proteinExistence type="predicted"/>
<dbReference type="Gene3D" id="3.40.50.2000">
    <property type="entry name" value="Glycogen Phosphorylase B"/>
    <property type="match status" value="2"/>
</dbReference>
<evidence type="ECO:0000259" key="2">
    <source>
        <dbReference type="Pfam" id="PF00534"/>
    </source>
</evidence>
<keyword evidence="1 4" id="KW-0808">Transferase</keyword>
<dbReference type="CDD" id="cd03809">
    <property type="entry name" value="GT4_MtfB-like"/>
    <property type="match status" value="1"/>
</dbReference>
<organism evidence="4 5">
    <name type="scientific">Pseudomonas kuykendallii</name>
    <dbReference type="NCBI Taxonomy" id="1007099"/>
    <lineage>
        <taxon>Bacteria</taxon>
        <taxon>Pseudomonadati</taxon>
        <taxon>Pseudomonadota</taxon>
        <taxon>Gammaproteobacteria</taxon>
        <taxon>Pseudomonadales</taxon>
        <taxon>Pseudomonadaceae</taxon>
        <taxon>Pseudomonas</taxon>
    </lineage>
</organism>
<sequence length="407" mass="44488">MAGAGTQGVSSTVLGADLHYELATFKDPAVAGNAAMRIAVDARNLIRARSGIARSIENAVVALSGRVREIHLCLPDELHVDFAHLSRLSNIHIHVIRRPSILGRVWWSSFDLPELLRKIQPCVFWGPAHKLSAAAAMVAPSVLTIHDLVWKFAPETMPLHRRLGDRIMTGRAIMHAAQIIAVSVRTAADLNATFPKTRGKTIVVPNIVRPLPVPESRASLAGLGIDRAFCLFVGTIEPRKNLPRAIRAYLSLPDGLRQRFRLVIAGGTGWKSEELQQLQVRYHEEMLWLGNVSEQRLATLYAHCSFVVMPSLYEGFGYPAIEAKQFGKLLLTSHDSPMADLAGPGTVLVDPLDEGSIAAGFEACMRRFGRVDPLGLQAHASCFQVDAVSSALMEVFMKTQACGFHSD</sequence>
<dbReference type="GO" id="GO:0016757">
    <property type="term" value="F:glycosyltransferase activity"/>
    <property type="evidence" value="ECO:0007669"/>
    <property type="project" value="InterPro"/>
</dbReference>
<feature type="domain" description="Glycosyl transferase family 1" evidence="2">
    <location>
        <begin position="226"/>
        <end position="362"/>
    </location>
</feature>
<evidence type="ECO:0000313" key="5">
    <source>
        <dbReference type="Proteomes" id="UP000249198"/>
    </source>
</evidence>
<dbReference type="EMBL" id="QFOH01000007">
    <property type="protein sequence ID" value="PZP25008.1"/>
    <property type="molecule type" value="Genomic_DNA"/>
</dbReference>
<reference evidence="4 5" key="1">
    <citation type="submission" date="2017-08" db="EMBL/GenBank/DDBJ databases">
        <title>Infants hospitalized years apart are colonized by the same room-sourced microbial strains.</title>
        <authorList>
            <person name="Brooks B."/>
            <person name="Olm M.R."/>
            <person name="Firek B.A."/>
            <person name="Baker R."/>
            <person name="Thomas B.C."/>
            <person name="Morowitz M.J."/>
            <person name="Banfield J.F."/>
        </authorList>
    </citation>
    <scope>NUCLEOTIDE SEQUENCE [LARGE SCALE GENOMIC DNA]</scope>
    <source>
        <strain evidence="4">S2_009_000_R2_77</strain>
    </source>
</reference>
<protein>
    <submittedName>
        <fullName evidence="4">Glycosyltransferase family 1 protein</fullName>
    </submittedName>
</protein>
<dbReference type="Pfam" id="PF13439">
    <property type="entry name" value="Glyco_transf_4"/>
    <property type="match status" value="1"/>
</dbReference>
<evidence type="ECO:0000313" key="4">
    <source>
        <dbReference type="EMBL" id="PZP25008.1"/>
    </source>
</evidence>
<dbReference type="AlphaFoldDB" id="A0A2W5D3P9"/>
<dbReference type="PANTHER" id="PTHR46401:SF2">
    <property type="entry name" value="GLYCOSYLTRANSFERASE WBBK-RELATED"/>
    <property type="match status" value="1"/>
</dbReference>
<evidence type="ECO:0000259" key="3">
    <source>
        <dbReference type="Pfam" id="PF13439"/>
    </source>
</evidence>